<evidence type="ECO:0000313" key="1">
    <source>
        <dbReference type="EMBL" id="PBK69402.1"/>
    </source>
</evidence>
<accession>A0A2H3BR08</accession>
<evidence type="ECO:0000313" key="2">
    <source>
        <dbReference type="Proteomes" id="UP000218334"/>
    </source>
</evidence>
<dbReference type="AlphaFoldDB" id="A0A2H3BR08"/>
<dbReference type="EMBL" id="KZ293429">
    <property type="protein sequence ID" value="PBK69402.1"/>
    <property type="molecule type" value="Genomic_DNA"/>
</dbReference>
<protein>
    <submittedName>
        <fullName evidence="1">Uncharacterized protein</fullName>
    </submittedName>
</protein>
<gene>
    <name evidence="1" type="ORF">ARMSODRAFT_161989</name>
</gene>
<dbReference type="Proteomes" id="UP000218334">
    <property type="component" value="Unassembled WGS sequence"/>
</dbReference>
<organism evidence="1 2">
    <name type="scientific">Armillaria solidipes</name>
    <dbReference type="NCBI Taxonomy" id="1076256"/>
    <lineage>
        <taxon>Eukaryota</taxon>
        <taxon>Fungi</taxon>
        <taxon>Dikarya</taxon>
        <taxon>Basidiomycota</taxon>
        <taxon>Agaricomycotina</taxon>
        <taxon>Agaricomycetes</taxon>
        <taxon>Agaricomycetidae</taxon>
        <taxon>Agaricales</taxon>
        <taxon>Marasmiineae</taxon>
        <taxon>Physalacriaceae</taxon>
        <taxon>Armillaria</taxon>
    </lineage>
</organism>
<name>A0A2H3BR08_9AGAR</name>
<reference evidence="2" key="1">
    <citation type="journal article" date="2017" name="Nat. Ecol. Evol.">
        <title>Genome expansion and lineage-specific genetic innovations in the forest pathogenic fungi Armillaria.</title>
        <authorList>
            <person name="Sipos G."/>
            <person name="Prasanna A.N."/>
            <person name="Walter M.C."/>
            <person name="O'Connor E."/>
            <person name="Balint B."/>
            <person name="Krizsan K."/>
            <person name="Kiss B."/>
            <person name="Hess J."/>
            <person name="Varga T."/>
            <person name="Slot J."/>
            <person name="Riley R."/>
            <person name="Boka B."/>
            <person name="Rigling D."/>
            <person name="Barry K."/>
            <person name="Lee J."/>
            <person name="Mihaltcheva S."/>
            <person name="LaButti K."/>
            <person name="Lipzen A."/>
            <person name="Waldron R."/>
            <person name="Moloney N.M."/>
            <person name="Sperisen C."/>
            <person name="Kredics L."/>
            <person name="Vagvoelgyi C."/>
            <person name="Patrignani A."/>
            <person name="Fitzpatrick D."/>
            <person name="Nagy I."/>
            <person name="Doyle S."/>
            <person name="Anderson J.B."/>
            <person name="Grigoriev I.V."/>
            <person name="Gueldener U."/>
            <person name="Muensterkoetter M."/>
            <person name="Nagy L.G."/>
        </authorList>
    </citation>
    <scope>NUCLEOTIDE SEQUENCE [LARGE SCALE GENOMIC DNA]</scope>
    <source>
        <strain evidence="2">28-4</strain>
    </source>
</reference>
<keyword evidence="2" id="KW-1185">Reference proteome</keyword>
<proteinExistence type="predicted"/>
<sequence>MTSNARARSRGGRLKERGHHVTLFISYHHDHYCPSPIPASSTLLSPLRTRLGRRRHCIVIRVTTSVHDQRVTFYASIYICLGIQLCPRRRRRWISRRLQCRRSVMVSWAAKRRPPASLNVTRRLVLLERHRIHNIGCSSDMLTFPMATMSVEN</sequence>